<evidence type="ECO:0000313" key="3">
    <source>
        <dbReference type="Proteomes" id="UP001595583"/>
    </source>
</evidence>
<dbReference type="Proteomes" id="UP001595583">
    <property type="component" value="Unassembled WGS sequence"/>
</dbReference>
<comment type="caution">
    <text evidence="2">The sequence shown here is derived from an EMBL/GenBank/DDBJ whole genome shotgun (WGS) entry which is preliminary data.</text>
</comment>
<protein>
    <recommendedName>
        <fullName evidence="4">DUF3618 domain-containing protein</fullName>
    </recommendedName>
</protein>
<proteinExistence type="predicted"/>
<sequence>MPQRRDDRQAESRRILRRLADEEEAGRNSLLARTAKGAFDRVSARNADRTDPLDYWGTRIGRTLGFLLAVGLVVWLVVYLTRGM</sequence>
<organism evidence="2 3">
    <name type="scientific">Aquamicrobium soli</name>
    <dbReference type="NCBI Taxonomy" id="1811518"/>
    <lineage>
        <taxon>Bacteria</taxon>
        <taxon>Pseudomonadati</taxon>
        <taxon>Pseudomonadota</taxon>
        <taxon>Alphaproteobacteria</taxon>
        <taxon>Hyphomicrobiales</taxon>
        <taxon>Phyllobacteriaceae</taxon>
        <taxon>Aquamicrobium</taxon>
    </lineage>
</organism>
<keyword evidence="1" id="KW-0812">Transmembrane</keyword>
<keyword evidence="3" id="KW-1185">Reference proteome</keyword>
<gene>
    <name evidence="2" type="ORF">ACFOHJ_13615</name>
</gene>
<reference evidence="3" key="1">
    <citation type="journal article" date="2019" name="Int. J. Syst. Evol. Microbiol.">
        <title>The Global Catalogue of Microorganisms (GCM) 10K type strain sequencing project: providing services to taxonomists for standard genome sequencing and annotation.</title>
        <authorList>
            <consortium name="The Broad Institute Genomics Platform"/>
            <consortium name="The Broad Institute Genome Sequencing Center for Infectious Disease"/>
            <person name="Wu L."/>
            <person name="Ma J."/>
        </authorList>
    </citation>
    <scope>NUCLEOTIDE SEQUENCE [LARGE SCALE GENOMIC DNA]</scope>
    <source>
        <strain evidence="3">KCTC 52165</strain>
    </source>
</reference>
<dbReference type="EMBL" id="JBHRTK010000012">
    <property type="protein sequence ID" value="MFC3207261.1"/>
    <property type="molecule type" value="Genomic_DNA"/>
</dbReference>
<evidence type="ECO:0008006" key="4">
    <source>
        <dbReference type="Google" id="ProtNLM"/>
    </source>
</evidence>
<keyword evidence="1" id="KW-0472">Membrane</keyword>
<name>A0ABV7KG00_9HYPH</name>
<feature type="transmembrane region" description="Helical" evidence="1">
    <location>
        <begin position="60"/>
        <end position="80"/>
    </location>
</feature>
<evidence type="ECO:0000256" key="1">
    <source>
        <dbReference type="SAM" id="Phobius"/>
    </source>
</evidence>
<accession>A0ABV7KG00</accession>
<evidence type="ECO:0000313" key="2">
    <source>
        <dbReference type="EMBL" id="MFC3207261.1"/>
    </source>
</evidence>
<keyword evidence="1" id="KW-1133">Transmembrane helix</keyword>
<dbReference type="RefSeq" id="WP_378221269.1">
    <property type="nucleotide sequence ID" value="NZ_JBHRTK010000012.1"/>
</dbReference>